<dbReference type="Gene3D" id="3.40.50.300">
    <property type="entry name" value="P-loop containing nucleotide triphosphate hydrolases"/>
    <property type="match status" value="1"/>
</dbReference>
<comment type="similarity">
    <text evidence="15 16">Belongs to the papillomaviridae E1 protein family.</text>
</comment>
<feature type="modified residue" description="Phosphoserine; by host" evidence="15">
    <location>
        <position position="92"/>
    </location>
</feature>
<evidence type="ECO:0000256" key="14">
    <source>
        <dbReference type="ARBA" id="ARBA00093297"/>
    </source>
</evidence>
<dbReference type="InterPro" id="IPR027417">
    <property type="entry name" value="P-loop_NTPase"/>
</dbReference>
<evidence type="ECO:0000256" key="2">
    <source>
        <dbReference type="ARBA" id="ARBA00022518"/>
    </source>
</evidence>
<evidence type="ECO:0000256" key="3">
    <source>
        <dbReference type="ARBA" id="ARBA00022553"/>
    </source>
</evidence>
<evidence type="ECO:0000256" key="1">
    <source>
        <dbReference type="ARBA" id="ARBA00004147"/>
    </source>
</evidence>
<feature type="modified residue" description="Phosphoserine; by host" evidence="15">
    <location>
        <position position="117"/>
    </location>
</feature>
<protein>
    <recommendedName>
        <fullName evidence="15 16">Replication protein E1</fullName>
        <ecNumber evidence="15 16">5.6.2.4</ecNumber>
    </recommendedName>
    <alternativeName>
        <fullName evidence="15">ATP-dependent helicase E1</fullName>
    </alternativeName>
    <alternativeName>
        <fullName evidence="15">DNA 3'-5' helicase E1</fullName>
    </alternativeName>
</protein>
<evidence type="ECO:0000256" key="16">
    <source>
        <dbReference type="PIRNR" id="PIRNR003383"/>
    </source>
</evidence>
<comment type="function">
    <text evidence="14 15">ATP-dependent DNA 3'-5' helicase required for initiation of viral DNA replication. It forms a complex with the viral E2 protein. The E1-E2 complex binds to the replication origin which contains binding sites for both proteins. During the initial step, a dimer of E1 interacts with a dimer of protein E2 leading to a complex that binds the viral origin of replication with high specificity. Then, a second dimer of E1 displaces the E2 dimer in an ATP-dependent manner to form the E1 tetramer. Following this, two E1 monomers are added to each half of the site, which results in the formation of two E1 trimers on the viral ori. Subsequently, two hexamers will be created. The double hexamer acts as a bi-directional helicase machinery and unwinds the viral DNA and then recruits the host DNA polymerase to start replication.</text>
</comment>
<evidence type="ECO:0000256" key="9">
    <source>
        <dbReference type="ARBA" id="ARBA00022840"/>
    </source>
</evidence>
<evidence type="ECO:0000256" key="7">
    <source>
        <dbReference type="ARBA" id="ARBA00022801"/>
    </source>
</evidence>
<dbReference type="Gene3D" id="1.10.10.510">
    <property type="entry name" value="Zinc finger, large T-antigen D1 domain"/>
    <property type="match status" value="1"/>
</dbReference>
<feature type="binding site" evidence="15">
    <location>
        <begin position="441"/>
        <end position="448"/>
    </location>
    <ligand>
        <name>ATP</name>
        <dbReference type="ChEBI" id="CHEBI:30616"/>
    </ligand>
</feature>
<dbReference type="InterPro" id="IPR046935">
    <property type="entry name" value="PPV_E1_DBD_sf"/>
</dbReference>
<evidence type="ECO:0000256" key="12">
    <source>
        <dbReference type="ARBA" id="ARBA00034617"/>
    </source>
</evidence>
<feature type="short sequence motif" description="Nuclear export signal" evidence="15">
    <location>
        <begin position="103"/>
        <end position="112"/>
    </location>
</feature>
<dbReference type="InterPro" id="IPR014015">
    <property type="entry name" value="Helicase_SF3_DNA-vir"/>
</dbReference>
<reference evidence="19" key="1">
    <citation type="journal article" date="2018" name="Nat. Med.">
        <title>Expanded skin virome in DOCK8-deficient patients.</title>
        <authorList>
            <consortium name="NISC Comparative Sequencing Program"/>
            <person name="Tirosh O."/>
            <person name="Conlan S."/>
            <person name="Deming C."/>
            <person name="Lee-Lin S.Q."/>
            <person name="Huang X."/>
            <person name="Su H.C."/>
            <person name="Freeman A.F."/>
            <person name="Segre J.A."/>
            <person name="Kong H.H."/>
        </authorList>
    </citation>
    <scope>NUCLEOTIDE SEQUENCE</scope>
    <source>
        <strain evidence="19">HPV-mSK_010</strain>
    </source>
</reference>
<keyword evidence="3 15" id="KW-0597">Phosphoprotein</keyword>
<keyword evidence="2 15" id="KW-0244">Early protein</keyword>
<dbReference type="InterPro" id="IPR046832">
    <property type="entry name" value="PPV_E1_DBD"/>
</dbReference>
<evidence type="ECO:0000256" key="15">
    <source>
        <dbReference type="HAMAP-Rule" id="MF_04000"/>
    </source>
</evidence>
<evidence type="ECO:0000256" key="5">
    <source>
        <dbReference type="ARBA" id="ARBA00022705"/>
    </source>
</evidence>
<evidence type="ECO:0000313" key="19">
    <source>
        <dbReference type="EMBL" id="AYA93414.1"/>
    </source>
</evidence>
<evidence type="ECO:0000256" key="6">
    <source>
        <dbReference type="ARBA" id="ARBA00022741"/>
    </source>
</evidence>
<keyword evidence="6 15" id="KW-0547">Nucleotide-binding</keyword>
<feature type="region of interest" description="Disordered" evidence="17">
    <location>
        <begin position="588"/>
        <end position="611"/>
    </location>
</feature>
<dbReference type="InterPro" id="IPR001177">
    <property type="entry name" value="PPV_DNA_helicase_E1_C"/>
</dbReference>
<dbReference type="InterPro" id="IPR037102">
    <property type="entry name" value="Znf_lg_T-Ag_D1_dom_sf"/>
</dbReference>
<evidence type="ECO:0000256" key="11">
    <source>
        <dbReference type="ARBA" id="ARBA00023235"/>
    </source>
</evidence>
<dbReference type="InterPro" id="IPR016393">
    <property type="entry name" value="Rep_E1_papillomaV"/>
</dbReference>
<comment type="subunit">
    <text evidence="15">Can form hexamers. Interacts with E2 protein; this interaction increases E1 DNA binding specificity. Interacts with host DNA polymerase subunit POLA2. Interacts with host single stranded DNA-binding protein RPA1. Interacts with host TOP1; this interaction stimulates the enzymatic activity of TOP1.</text>
</comment>
<comment type="catalytic activity">
    <reaction evidence="13 15 16">
        <text>ATP + H2O = ADP + phosphate + H(+)</text>
        <dbReference type="Rhea" id="RHEA:13065"/>
        <dbReference type="ChEBI" id="CHEBI:15377"/>
        <dbReference type="ChEBI" id="CHEBI:15378"/>
        <dbReference type="ChEBI" id="CHEBI:30616"/>
        <dbReference type="ChEBI" id="CHEBI:43474"/>
        <dbReference type="ChEBI" id="CHEBI:456216"/>
        <dbReference type="EC" id="5.6.2.4"/>
    </reaction>
</comment>
<keyword evidence="15" id="KW-0832">Ubl conjugation</keyword>
<comment type="catalytic activity">
    <reaction evidence="12 15">
        <text>Couples ATP hydrolysis with the unwinding of duplex DNA by translocating in the 3'-5' direction.</text>
        <dbReference type="EC" id="5.6.2.4"/>
    </reaction>
</comment>
<dbReference type="GO" id="GO:0042025">
    <property type="term" value="C:host cell nucleus"/>
    <property type="evidence" value="ECO:0007669"/>
    <property type="project" value="UniProtKB-SubCell"/>
</dbReference>
<evidence type="ECO:0000256" key="10">
    <source>
        <dbReference type="ARBA" id="ARBA00023125"/>
    </source>
</evidence>
<dbReference type="Pfam" id="PF00524">
    <property type="entry name" value="PPV_E1_N"/>
    <property type="match status" value="1"/>
</dbReference>
<keyword evidence="9 15" id="KW-0067">ATP-binding</keyword>
<dbReference type="GO" id="GO:0006260">
    <property type="term" value="P:DNA replication"/>
    <property type="evidence" value="ECO:0007669"/>
    <property type="project" value="UniProtKB-UniRule"/>
</dbReference>
<organism evidence="19">
    <name type="scientific">Human papillomavirus</name>
    <dbReference type="NCBI Taxonomy" id="10566"/>
    <lineage>
        <taxon>Viruses</taxon>
        <taxon>Monodnaviria</taxon>
        <taxon>Shotokuvirae</taxon>
        <taxon>Cossaviricota</taxon>
        <taxon>Papovaviricetes</taxon>
        <taxon>Zurhausenvirales</taxon>
        <taxon>Papillomaviridae</taxon>
    </lineage>
</organism>
<keyword evidence="4 15" id="KW-1048">Host nucleus</keyword>
<dbReference type="EC" id="5.6.2.4" evidence="15 16"/>
<proteinExistence type="inferred from homology"/>
<keyword evidence="10 15" id="KW-0238">DNA-binding</keyword>
<feature type="short sequence motif" description="Nuclear localization signal" evidence="15">
    <location>
        <begin position="85"/>
        <end position="87"/>
    </location>
</feature>
<dbReference type="Pfam" id="PF20450">
    <property type="entry name" value="PPV_E1_DBD"/>
    <property type="match status" value="1"/>
</dbReference>
<feature type="compositionally biased region" description="Acidic residues" evidence="17">
    <location>
        <begin position="127"/>
        <end position="141"/>
    </location>
</feature>
<evidence type="ECO:0000256" key="4">
    <source>
        <dbReference type="ARBA" id="ARBA00022562"/>
    </source>
</evidence>
<evidence type="ECO:0000259" key="18">
    <source>
        <dbReference type="PROSITE" id="PS51206"/>
    </source>
</evidence>
<dbReference type="GO" id="GO:0003677">
    <property type="term" value="F:DNA binding"/>
    <property type="evidence" value="ECO:0007669"/>
    <property type="project" value="UniProtKB-UniRule"/>
</dbReference>
<dbReference type="SUPFAM" id="SSF55464">
    <property type="entry name" value="Origin of replication-binding domain, RBD-like"/>
    <property type="match status" value="1"/>
</dbReference>
<comment type="subcellular location">
    <subcellularLocation>
        <location evidence="1 15">Host nucleus</location>
    </subcellularLocation>
</comment>
<keyword evidence="5 15" id="KW-0235">DNA replication</keyword>
<dbReference type="PIRSF" id="PIRSF003383">
    <property type="entry name" value="Rep_E1_papillomaV"/>
    <property type="match status" value="1"/>
</dbReference>
<keyword evidence="11 15" id="KW-0413">Isomerase</keyword>
<evidence type="ECO:0000256" key="8">
    <source>
        <dbReference type="ARBA" id="ARBA00022806"/>
    </source>
</evidence>
<evidence type="ECO:0000256" key="13">
    <source>
        <dbReference type="ARBA" id="ARBA00048988"/>
    </source>
</evidence>
<sequence>MGDNKPGTNNLEILEGCSDWYIVEEAECNDSVDTLNDLEELFDNSDESNISNLIDDFDEVDQGNSLELFNQQITEDCNKAIAELKRKYATPSPNKNLCANVDLSPRLLSVSISSQTSSKRRLFGDSGIEENEAEDSIEEQVESGHSNSDSDAGKNGGDCILQLLHSKNNKAPLLGKFKDVFGVSYKEIIRPFKNDKTMCEMWVVVVYAAKEELLESSKLLLEQHCVFILQKNFEFICMYLLQFNTNKCRDTVQKLICSMLNVHECQLLCDPPKHRSTAAALFYYKCTTGNAAYTKGTLPNWISTKLMVDHQAAASSEMFDFSEMVQWAFDHNLTEESAIAYDYALLASESANAAAWLNHNNQAKYVRDCAYMCKLYKRQEMKEMTMSEWIWKCCRKYEGEGDWKAIPLFLKYQGVNFISFLSALKPFLKSTPKHNCILFHGQPDTGKSYFVFSLIEFLQGRVVSFMNSRSHFWLQPFVECKIGLIDDVTYACWTFMDVHMRTGLDGNTISIDSKHKAPLQMKLPPLLLTSNIDLHKENTLVYLHSRVKSFQFNKKMPLDENGEPVYKISHLTWKYFFIKLARQLELTPDDEGNGETDRTLRCSARSPVEPL</sequence>
<feature type="modified residue" description="Phosphoserine; by host" evidence="15">
    <location>
        <position position="104"/>
    </location>
</feature>
<dbReference type="GO" id="GO:0016887">
    <property type="term" value="F:ATP hydrolysis activity"/>
    <property type="evidence" value="ECO:0007669"/>
    <property type="project" value="RHEA"/>
</dbReference>
<dbReference type="SUPFAM" id="SSF52540">
    <property type="entry name" value="P-loop containing nucleoside triphosphate hydrolases"/>
    <property type="match status" value="1"/>
</dbReference>
<keyword evidence="7 15" id="KW-0378">Hydrolase</keyword>
<dbReference type="HAMAP" id="MF_04000">
    <property type="entry name" value="PPV_E1"/>
    <property type="match status" value="1"/>
</dbReference>
<evidence type="ECO:0000256" key="17">
    <source>
        <dbReference type="SAM" id="MobiDB-lite"/>
    </source>
</evidence>
<keyword evidence="15" id="KW-1017">Isopeptide bond</keyword>
<gene>
    <name evidence="15" type="primary">E1</name>
</gene>
<dbReference type="GO" id="GO:0005524">
    <property type="term" value="F:ATP binding"/>
    <property type="evidence" value="ECO:0007669"/>
    <property type="project" value="UniProtKB-UniRule"/>
</dbReference>
<dbReference type="InterPro" id="IPR014000">
    <property type="entry name" value="PPV_DNA_helicase_E1_N"/>
</dbReference>
<dbReference type="PROSITE" id="PS51206">
    <property type="entry name" value="SF3_HELICASE_1"/>
    <property type="match status" value="1"/>
</dbReference>
<feature type="cross-link" description="Glycyl lysine isopeptide (Lys-Gly) (interchain with G-Cter in SUMO)" evidence="15">
    <location>
        <position position="522"/>
    </location>
</feature>
<dbReference type="GO" id="GO:0043138">
    <property type="term" value="F:3'-5' DNA helicase activity"/>
    <property type="evidence" value="ECO:0007669"/>
    <property type="project" value="UniProtKB-UniRule"/>
</dbReference>
<dbReference type="Pfam" id="PF00519">
    <property type="entry name" value="PPV_E1_C"/>
    <property type="match status" value="1"/>
</dbReference>
<keyword evidence="8 15" id="KW-0347">Helicase</keyword>
<comment type="caution">
    <text evidence="15">Lacks conserved residue(s) required for the propagation of feature annotation.</text>
</comment>
<comment type="PTM">
    <text evidence="15">Sumoylated.</text>
</comment>
<comment type="function">
    <text evidence="16">ATP-dependent DNA helicase required for initiation of viral DNA replication. It forms a complex with the viral E2 protein. The E1-E2 complex binds to the replication origin which contains binding sites for both proteins.</text>
</comment>
<name>A0A385PHM5_9PAPI</name>
<feature type="region of interest" description="Disordered" evidence="17">
    <location>
        <begin position="121"/>
        <end position="153"/>
    </location>
</feature>
<accession>A0A385PHM5</accession>
<feature type="domain" description="SF3 helicase" evidence="18">
    <location>
        <begin position="415"/>
        <end position="565"/>
    </location>
</feature>
<dbReference type="Gene3D" id="3.40.1310.10">
    <property type="match status" value="1"/>
</dbReference>
<dbReference type="EMBL" id="MH777158">
    <property type="protein sequence ID" value="AYA93414.1"/>
    <property type="molecule type" value="Genomic_DNA"/>
</dbReference>
<comment type="PTM">
    <text evidence="15">Phosphorylated.</text>
</comment>